<keyword evidence="2" id="KW-0288">FMN</keyword>
<name>A0A7H2BDQ6_9MICC</name>
<dbReference type="SUPFAM" id="SSF52218">
    <property type="entry name" value="Flavoproteins"/>
    <property type="match status" value="1"/>
</dbReference>
<dbReference type="Proteomes" id="UP000516404">
    <property type="component" value="Chromosome"/>
</dbReference>
<dbReference type="Pfam" id="PF03358">
    <property type="entry name" value="FMN_red"/>
    <property type="match status" value="1"/>
</dbReference>
<dbReference type="KEGG" id="rter:IDM49_00340"/>
<dbReference type="PANTHER" id="PTHR43408">
    <property type="entry name" value="FMN REDUCTASE (NADPH)"/>
    <property type="match status" value="1"/>
</dbReference>
<evidence type="ECO:0000256" key="3">
    <source>
        <dbReference type="ARBA" id="ARBA00023002"/>
    </source>
</evidence>
<keyword evidence="6" id="KW-1185">Reference proteome</keyword>
<dbReference type="GO" id="GO:0016491">
    <property type="term" value="F:oxidoreductase activity"/>
    <property type="evidence" value="ECO:0007669"/>
    <property type="project" value="UniProtKB-KW"/>
</dbReference>
<dbReference type="AlphaFoldDB" id="A0A7H2BDQ6"/>
<dbReference type="EMBL" id="CP061539">
    <property type="protein sequence ID" value="QNV37802.1"/>
    <property type="molecule type" value="Genomic_DNA"/>
</dbReference>
<dbReference type="InterPro" id="IPR029039">
    <property type="entry name" value="Flavoprotein-like_sf"/>
</dbReference>
<keyword evidence="3" id="KW-0560">Oxidoreductase</keyword>
<proteinExistence type="predicted"/>
<sequence>MKTPRITVVTAGLSEPSSTALLGEQLADATVQALGKMGVQPEVETINVRSIATDITNHFLTGFPAGKLPEALDSVYASDALIVVSPTFKASYTGLFKSFWDLVEDGSLQGKAVLLAATGGTSRHSLMIDTAMRPLFTYLKAQVAPSGVFAATDDFGSDANLQSRIDKATAEFAQIIGWLGVLPTHDRPQQASPGVYPTSATEAIDESERAAAISDGAPSGSEFDDADGANSGSFFGIAKERKAPGLEPLKVIPFAQLLNNNKGN</sequence>
<reference evidence="5 6" key="1">
    <citation type="submission" date="2020-09" db="EMBL/GenBank/DDBJ databases">
        <title>Investigation of environmental microbes.</title>
        <authorList>
            <person name="Ou Y."/>
            <person name="Kang Q."/>
        </authorList>
    </citation>
    <scope>NUCLEOTIDE SEQUENCE [LARGE SCALE GENOMIC DNA]</scope>
    <source>
        <strain evidence="5 6">KJZ-14</strain>
    </source>
</reference>
<accession>A0A7H2BDQ6</accession>
<dbReference type="PANTHER" id="PTHR43408:SF2">
    <property type="entry name" value="FMN REDUCTASE (NADPH)"/>
    <property type="match status" value="1"/>
</dbReference>
<evidence type="ECO:0000313" key="6">
    <source>
        <dbReference type="Proteomes" id="UP000516404"/>
    </source>
</evidence>
<evidence type="ECO:0000256" key="2">
    <source>
        <dbReference type="ARBA" id="ARBA00022643"/>
    </source>
</evidence>
<feature type="domain" description="NADPH-dependent FMN reductase-like" evidence="4">
    <location>
        <begin position="5"/>
        <end position="152"/>
    </location>
</feature>
<dbReference type="Gene3D" id="3.40.50.360">
    <property type="match status" value="1"/>
</dbReference>
<evidence type="ECO:0000259" key="4">
    <source>
        <dbReference type="Pfam" id="PF03358"/>
    </source>
</evidence>
<dbReference type="InterPro" id="IPR051814">
    <property type="entry name" value="NAD(P)H-dep_FMN_reductase"/>
</dbReference>
<dbReference type="InterPro" id="IPR005025">
    <property type="entry name" value="FMN_Rdtase-like_dom"/>
</dbReference>
<dbReference type="GeneID" id="96622670"/>
<dbReference type="NCBIfam" id="TIGR04037">
    <property type="entry name" value="LLM_duo_CE1759"/>
    <property type="match status" value="1"/>
</dbReference>
<organism evidence="5 6">
    <name type="scientific">Rothia terrae</name>
    <dbReference type="NCBI Taxonomy" id="396015"/>
    <lineage>
        <taxon>Bacteria</taxon>
        <taxon>Bacillati</taxon>
        <taxon>Actinomycetota</taxon>
        <taxon>Actinomycetes</taxon>
        <taxon>Micrococcales</taxon>
        <taxon>Micrococcaceae</taxon>
        <taxon>Rothia</taxon>
    </lineage>
</organism>
<dbReference type="InterPro" id="IPR023932">
    <property type="entry name" value="CE1759_FMN_reduct"/>
</dbReference>
<evidence type="ECO:0000313" key="5">
    <source>
        <dbReference type="EMBL" id="QNV37802.1"/>
    </source>
</evidence>
<protein>
    <submittedName>
        <fullName evidence="5">FMN reductase</fullName>
    </submittedName>
</protein>
<evidence type="ECO:0000256" key="1">
    <source>
        <dbReference type="ARBA" id="ARBA00022630"/>
    </source>
</evidence>
<gene>
    <name evidence="5" type="ORF">IDM49_00340</name>
</gene>
<keyword evidence="1" id="KW-0285">Flavoprotein</keyword>
<dbReference type="RefSeq" id="WP_190724617.1">
    <property type="nucleotide sequence ID" value="NZ_CP061539.1"/>
</dbReference>